<feature type="transmembrane region" description="Helical" evidence="2">
    <location>
        <begin position="12"/>
        <end position="36"/>
    </location>
</feature>
<name>A0ABX7FZS5_9GAMM</name>
<proteinExistence type="inferred from homology"/>
<dbReference type="PANTHER" id="PTHR30576:SF10">
    <property type="entry name" value="SLL5057 PROTEIN"/>
    <property type="match status" value="1"/>
</dbReference>
<gene>
    <name evidence="4" type="ORF">JQC75_11565</name>
</gene>
<dbReference type="EMBL" id="CP069213">
    <property type="protein sequence ID" value="QRH00522.1"/>
    <property type="molecule type" value="Genomic_DNA"/>
</dbReference>
<dbReference type="GO" id="GO:0016740">
    <property type="term" value="F:transferase activity"/>
    <property type="evidence" value="ECO:0007669"/>
    <property type="project" value="UniProtKB-KW"/>
</dbReference>
<keyword evidence="4" id="KW-0808">Transferase</keyword>
<dbReference type="InterPro" id="IPR003362">
    <property type="entry name" value="Bact_transf"/>
</dbReference>
<evidence type="ECO:0000259" key="3">
    <source>
        <dbReference type="Pfam" id="PF02397"/>
    </source>
</evidence>
<dbReference type="RefSeq" id="WP_203324245.1">
    <property type="nucleotide sequence ID" value="NZ_CP069213.1"/>
</dbReference>
<evidence type="ECO:0000313" key="4">
    <source>
        <dbReference type="EMBL" id="QRH00522.1"/>
    </source>
</evidence>
<accession>A0ABX7FZS5</accession>
<keyword evidence="2" id="KW-0472">Membrane</keyword>
<comment type="similarity">
    <text evidence="1">Belongs to the bacterial sugar transferase family.</text>
</comment>
<keyword evidence="2" id="KW-1133">Transmembrane helix</keyword>
<dbReference type="Pfam" id="PF02397">
    <property type="entry name" value="Bac_transf"/>
    <property type="match status" value="1"/>
</dbReference>
<reference evidence="4 5" key="1">
    <citation type="journal article" date="2012" name="Antonie Van Leeuwenhoek">
        <title>Shewanella litorisediminis sp. nov., a gammaproteobacterium isolated from a tidal flat sediment.</title>
        <authorList>
            <person name="Lee M.H."/>
            <person name="Yoon J.H."/>
        </authorList>
    </citation>
    <scope>NUCLEOTIDE SEQUENCE [LARGE SCALE GENOMIC DNA]</scope>
    <source>
        <strain evidence="4 5">SMK1-12</strain>
    </source>
</reference>
<dbReference type="Proteomes" id="UP000596252">
    <property type="component" value="Chromosome"/>
</dbReference>
<dbReference type="PANTHER" id="PTHR30576">
    <property type="entry name" value="COLANIC BIOSYNTHESIS UDP-GLUCOSE LIPID CARRIER TRANSFERASE"/>
    <property type="match status" value="1"/>
</dbReference>
<sequence>MYSKIIKRLFDLLIVFFATVILLPLLIAVGVLIKLFDPGPVIFKQKRIGRHAKEFDFYKFRSMPVNTGDIPSDKLGLINITWVGRLIRRTNLDELPQLFNVLKGDMSIVGPRPPIVSQRQLVELRKQSGAIVCRPGLTGLAQVSAFDGMTVEQKASFDAEYARKVSFLTDVKIILRTFTYLLKPPPVY</sequence>
<keyword evidence="5" id="KW-1185">Reference proteome</keyword>
<evidence type="ECO:0000256" key="2">
    <source>
        <dbReference type="SAM" id="Phobius"/>
    </source>
</evidence>
<protein>
    <submittedName>
        <fullName evidence="4">Sugar transferase</fullName>
    </submittedName>
</protein>
<evidence type="ECO:0000256" key="1">
    <source>
        <dbReference type="ARBA" id="ARBA00006464"/>
    </source>
</evidence>
<evidence type="ECO:0000313" key="5">
    <source>
        <dbReference type="Proteomes" id="UP000596252"/>
    </source>
</evidence>
<feature type="domain" description="Bacterial sugar transferase" evidence="3">
    <location>
        <begin position="7"/>
        <end position="182"/>
    </location>
</feature>
<organism evidence="4 5">
    <name type="scientific">Shewanella litorisediminis</name>
    <dbReference type="NCBI Taxonomy" id="1173586"/>
    <lineage>
        <taxon>Bacteria</taxon>
        <taxon>Pseudomonadati</taxon>
        <taxon>Pseudomonadota</taxon>
        <taxon>Gammaproteobacteria</taxon>
        <taxon>Alteromonadales</taxon>
        <taxon>Shewanellaceae</taxon>
        <taxon>Shewanella</taxon>
    </lineage>
</organism>
<keyword evidence="2" id="KW-0812">Transmembrane</keyword>